<evidence type="ECO:0000256" key="2">
    <source>
        <dbReference type="ARBA" id="ARBA00004544"/>
    </source>
</evidence>
<dbReference type="GO" id="GO:0003785">
    <property type="term" value="F:actin monomer binding"/>
    <property type="evidence" value="ECO:0007669"/>
    <property type="project" value="TreeGrafter"/>
</dbReference>
<sequence length="338" mass="37252">MSHQSGIRPSPELIQTFSKAGQSTRAIQVIISDETLVANETINTSSNFENDFSTFQSWLTPTAPCFVLYRMDTLTKTGDYDWLILQYVPDNAKVRDKMLYAASRATLTKELGDAKFVDSLYGTTPAEFTLDGYRKHVAAKNAEAPRTEREMEMARVKLAESGEMGSSVRKTLVASGVSFSWSADASKRLQEFKSKGINLLQLKIDEESIETDRADISSPSDISANVSTTSPRFVLYRYKNPGDSSDATIFVYVCPGASKVKERMLYSSTRGNVIQVIEESLGALGKKVEIDDPSEIQPEWLEDFLFPKVETSTTSKSFAKPKGPGGARGATRLTKVGV</sequence>
<dbReference type="Gene3D" id="3.40.20.10">
    <property type="entry name" value="Severin"/>
    <property type="match status" value="2"/>
</dbReference>
<dbReference type="GO" id="GO:0051015">
    <property type="term" value="F:actin filament binding"/>
    <property type="evidence" value="ECO:0007669"/>
    <property type="project" value="TreeGrafter"/>
</dbReference>
<evidence type="ECO:0000256" key="5">
    <source>
        <dbReference type="ARBA" id="ARBA00022737"/>
    </source>
</evidence>
<dbReference type="InterPro" id="IPR029006">
    <property type="entry name" value="ADF-H/Gelsolin-like_dom_sf"/>
</dbReference>
<dbReference type="PANTHER" id="PTHR13759">
    <property type="entry name" value="TWINFILIN"/>
    <property type="match status" value="1"/>
</dbReference>
<dbReference type="FunFam" id="3.40.20.10:FF:000042">
    <property type="entry name" value="Actin depolymerizing protein"/>
    <property type="match status" value="1"/>
</dbReference>
<dbReference type="GO" id="GO:0005884">
    <property type="term" value="C:actin filament"/>
    <property type="evidence" value="ECO:0007669"/>
    <property type="project" value="TreeGrafter"/>
</dbReference>
<dbReference type="SUPFAM" id="SSF55753">
    <property type="entry name" value="Actin depolymerizing proteins"/>
    <property type="match status" value="2"/>
</dbReference>
<feature type="region of interest" description="Disordered" evidence="11">
    <location>
        <begin position="314"/>
        <end position="338"/>
    </location>
</feature>
<evidence type="ECO:0000256" key="3">
    <source>
        <dbReference type="ARBA" id="ARBA00009557"/>
    </source>
</evidence>
<comment type="function">
    <text evidence="9">Actin-binding protein involved in motile and morphological processes. Inhibits actin polymerization, likely by sequestering G-actin.</text>
</comment>
<name>A0A507C6X8_9FUNG</name>
<keyword evidence="6" id="KW-0009">Actin-binding</keyword>
<dbReference type="EMBL" id="QEAO01000010">
    <property type="protein sequence ID" value="TPX35098.1"/>
    <property type="molecule type" value="Genomic_DNA"/>
</dbReference>
<dbReference type="SMART" id="SM00102">
    <property type="entry name" value="ADF"/>
    <property type="match status" value="2"/>
</dbReference>
<dbReference type="InterPro" id="IPR002108">
    <property type="entry name" value="ADF-H"/>
</dbReference>
<reference evidence="13 14" key="1">
    <citation type="journal article" date="2019" name="Sci. Rep.">
        <title>Comparative genomics of chytrid fungi reveal insights into the obligate biotrophic and pathogenic lifestyle of Synchytrium endobioticum.</title>
        <authorList>
            <person name="van de Vossenberg B.T.L.H."/>
            <person name="Warris S."/>
            <person name="Nguyen H.D.T."/>
            <person name="van Gent-Pelzer M.P.E."/>
            <person name="Joly D.L."/>
            <person name="van de Geest H.C."/>
            <person name="Bonants P.J.M."/>
            <person name="Smith D.S."/>
            <person name="Levesque C.A."/>
            <person name="van der Lee T.A.J."/>
        </authorList>
    </citation>
    <scope>NUCLEOTIDE SEQUENCE [LARGE SCALE GENOMIC DNA]</scope>
    <source>
        <strain evidence="13 14">JEL517</strain>
    </source>
</reference>
<evidence type="ECO:0000256" key="9">
    <source>
        <dbReference type="ARBA" id="ARBA00056419"/>
    </source>
</evidence>
<dbReference type="GO" id="GO:0030042">
    <property type="term" value="P:actin filament depolymerization"/>
    <property type="evidence" value="ECO:0007669"/>
    <property type="project" value="TreeGrafter"/>
</dbReference>
<keyword evidence="7" id="KW-0206">Cytoskeleton</keyword>
<evidence type="ECO:0000256" key="11">
    <source>
        <dbReference type="SAM" id="MobiDB-lite"/>
    </source>
</evidence>
<evidence type="ECO:0000256" key="10">
    <source>
        <dbReference type="ARBA" id="ARBA00069496"/>
    </source>
</evidence>
<dbReference type="GO" id="GO:0051016">
    <property type="term" value="P:barbed-end actin filament capping"/>
    <property type="evidence" value="ECO:0007669"/>
    <property type="project" value="TreeGrafter"/>
</dbReference>
<keyword evidence="14" id="KW-1185">Reference proteome</keyword>
<dbReference type="CDD" id="cd11284">
    <property type="entry name" value="ADF_Twf-C_like"/>
    <property type="match status" value="1"/>
</dbReference>
<dbReference type="RefSeq" id="XP_031025683.1">
    <property type="nucleotide sequence ID" value="XM_031168402.1"/>
</dbReference>
<keyword evidence="4" id="KW-0963">Cytoplasm</keyword>
<dbReference type="OrthoDB" id="10006997at2759"/>
<comment type="subunit">
    <text evidence="8">Interacts with G-actin; ADP-actin form.</text>
</comment>
<dbReference type="CDD" id="cd11285">
    <property type="entry name" value="ADF_Twf-N_like"/>
    <property type="match status" value="1"/>
</dbReference>
<dbReference type="PANTHER" id="PTHR13759:SF1">
    <property type="entry name" value="TWINFILIN"/>
    <property type="match status" value="1"/>
</dbReference>
<dbReference type="AlphaFoldDB" id="A0A507C6X8"/>
<evidence type="ECO:0000256" key="6">
    <source>
        <dbReference type="ARBA" id="ARBA00023203"/>
    </source>
</evidence>
<evidence type="ECO:0000313" key="13">
    <source>
        <dbReference type="EMBL" id="TPX35098.1"/>
    </source>
</evidence>
<evidence type="ECO:0000256" key="8">
    <source>
        <dbReference type="ARBA" id="ARBA00038532"/>
    </source>
</evidence>
<evidence type="ECO:0000256" key="1">
    <source>
        <dbReference type="ARBA" id="ARBA00004245"/>
    </source>
</evidence>
<proteinExistence type="inferred from homology"/>
<comment type="caution">
    <text evidence="13">The sequence shown here is derived from an EMBL/GenBank/DDBJ whole genome shotgun (WGS) entry which is preliminary data.</text>
</comment>
<feature type="domain" description="ADF-H" evidence="12">
    <location>
        <begin position="1"/>
        <end position="138"/>
    </location>
</feature>
<dbReference type="Pfam" id="PF00241">
    <property type="entry name" value="Cofilin_ADF"/>
    <property type="match status" value="2"/>
</dbReference>
<dbReference type="Proteomes" id="UP000319731">
    <property type="component" value="Unassembled WGS sequence"/>
</dbReference>
<evidence type="ECO:0000256" key="7">
    <source>
        <dbReference type="ARBA" id="ARBA00023212"/>
    </source>
</evidence>
<dbReference type="PROSITE" id="PS51263">
    <property type="entry name" value="ADF_H"/>
    <property type="match status" value="2"/>
</dbReference>
<dbReference type="STRING" id="1806994.A0A507C6X8"/>
<keyword evidence="5" id="KW-0677">Repeat</keyword>
<feature type="domain" description="ADF-H" evidence="12">
    <location>
        <begin position="176"/>
        <end position="306"/>
    </location>
</feature>
<dbReference type="GeneID" id="42003699"/>
<accession>A0A507C6X8</accession>
<dbReference type="InterPro" id="IPR028458">
    <property type="entry name" value="Twinfilin"/>
</dbReference>
<comment type="subcellular location">
    <subcellularLocation>
        <location evidence="2">Cytoplasm</location>
        <location evidence="2">Cell cortex</location>
    </subcellularLocation>
    <subcellularLocation>
        <location evidence="1">Cytoplasm</location>
        <location evidence="1">Cytoskeleton</location>
    </subcellularLocation>
</comment>
<protein>
    <recommendedName>
        <fullName evidence="10">Twinfilin</fullName>
    </recommendedName>
</protein>
<evidence type="ECO:0000256" key="4">
    <source>
        <dbReference type="ARBA" id="ARBA00022490"/>
    </source>
</evidence>
<organism evidence="13 14">
    <name type="scientific">Synchytrium microbalum</name>
    <dbReference type="NCBI Taxonomy" id="1806994"/>
    <lineage>
        <taxon>Eukaryota</taxon>
        <taxon>Fungi</taxon>
        <taxon>Fungi incertae sedis</taxon>
        <taxon>Chytridiomycota</taxon>
        <taxon>Chytridiomycota incertae sedis</taxon>
        <taxon>Chytridiomycetes</taxon>
        <taxon>Synchytriales</taxon>
        <taxon>Synchytriaceae</taxon>
        <taxon>Synchytrium</taxon>
    </lineage>
</organism>
<dbReference type="GO" id="GO:0005938">
    <property type="term" value="C:cell cortex"/>
    <property type="evidence" value="ECO:0007669"/>
    <property type="project" value="UniProtKB-SubCell"/>
</dbReference>
<evidence type="ECO:0000259" key="12">
    <source>
        <dbReference type="PROSITE" id="PS51263"/>
    </source>
</evidence>
<evidence type="ECO:0000313" key="14">
    <source>
        <dbReference type="Proteomes" id="UP000319731"/>
    </source>
</evidence>
<comment type="similarity">
    <text evidence="3">Belongs to the actin-binding proteins ADF family. Twinfilin subfamily.</text>
</comment>
<dbReference type="FunFam" id="3.40.20.10:FF:000007">
    <property type="entry name" value="Twinfilin-1 isoform 1"/>
    <property type="match status" value="1"/>
</dbReference>
<gene>
    <name evidence="13" type="ORF">SmJEL517_g02474</name>
</gene>